<protein>
    <recommendedName>
        <fullName evidence="1">Heterokaryon incompatibility domain-containing protein</fullName>
    </recommendedName>
</protein>
<dbReference type="OrthoDB" id="5303367at2759"/>
<gene>
    <name evidence="2" type="ORF">HYDPIDRAFT_43975</name>
</gene>
<proteinExistence type="predicted"/>
<dbReference type="InterPro" id="IPR052895">
    <property type="entry name" value="HetReg/Transcr_Mod"/>
</dbReference>
<dbReference type="AlphaFoldDB" id="A0A0C9W9D5"/>
<dbReference type="PANTHER" id="PTHR24148">
    <property type="entry name" value="ANKYRIN REPEAT DOMAIN-CONTAINING PROTEIN 39 HOMOLOG-RELATED"/>
    <property type="match status" value="1"/>
</dbReference>
<evidence type="ECO:0000313" key="2">
    <source>
        <dbReference type="EMBL" id="KIJ59472.1"/>
    </source>
</evidence>
<dbReference type="HOGENOM" id="CLU_004184_7_2_1"/>
<feature type="domain" description="Heterokaryon incompatibility" evidence="1">
    <location>
        <begin position="51"/>
        <end position="199"/>
    </location>
</feature>
<dbReference type="InterPro" id="IPR010730">
    <property type="entry name" value="HET"/>
</dbReference>
<name>A0A0C9W9D5_9AGAM</name>
<sequence length="621" mass="68987">MDSDQTAAAPIYTPLPSRAFRLLTIHPPSQSDPSLISCELSTHIISSAPPYAALSYTWGSYRNPIPIQLGHHLFPVRQNLHQALTHIRLNAGGSPVTLWADAICINQDDLDERTDQVRQMHAIYKTAQDVLVWLGPSSEDSSIALDFVLELPELLAEAKRAGPAKSQEVLNDASHQARWLAFGHLLLREWWRRVWIIQEISLARSARLLVGTRSIPWSSMHALLSELKHSWQWAMHTETEPDVATIIRLASTSRSVFDITPSLVAHGHTADLGALLKITHLFRSTDPRDKIYALLGLTDTHTQEHIQPDYRKSISDVYRDTFTYLYTRHRDLGDLSWITGQAIVREEDRKGPSWVPDSYWGKANESLSWTVNNPDPWLDDTSAEGGNEAGKSRNLYAAGNPAFAGLYPVAPTFAGDTMTLPGVQFDTIAEMEPFMLHDLLEYSHNRITETEVVAKLKADADTGNGSDVLYIAGGSSRMAFYRTILLDCDVPYINPQTGSPHRLPKISPLGEGPNSDTLPIPPKSAPEVDILLQKIQRSLGAFHGRCFATTSVGYVGIVPRTVKPGDWVCVLLGGELPFVLSEAGDNQFKFIGECYLHGIMDGEVMKEVRSGKRVLQNIVIR</sequence>
<reference evidence="2 3" key="1">
    <citation type="submission" date="2014-04" db="EMBL/GenBank/DDBJ databases">
        <title>Evolutionary Origins and Diversification of the Mycorrhizal Mutualists.</title>
        <authorList>
            <consortium name="DOE Joint Genome Institute"/>
            <consortium name="Mycorrhizal Genomics Consortium"/>
            <person name="Kohler A."/>
            <person name="Kuo A."/>
            <person name="Nagy L.G."/>
            <person name="Floudas D."/>
            <person name="Copeland A."/>
            <person name="Barry K.W."/>
            <person name="Cichocki N."/>
            <person name="Veneault-Fourrey C."/>
            <person name="LaButti K."/>
            <person name="Lindquist E.A."/>
            <person name="Lipzen A."/>
            <person name="Lundell T."/>
            <person name="Morin E."/>
            <person name="Murat C."/>
            <person name="Riley R."/>
            <person name="Ohm R."/>
            <person name="Sun H."/>
            <person name="Tunlid A."/>
            <person name="Henrissat B."/>
            <person name="Grigoriev I.V."/>
            <person name="Hibbett D.S."/>
            <person name="Martin F."/>
        </authorList>
    </citation>
    <scope>NUCLEOTIDE SEQUENCE [LARGE SCALE GENOMIC DNA]</scope>
    <source>
        <strain evidence="2 3">MD-312</strain>
    </source>
</reference>
<evidence type="ECO:0000313" key="3">
    <source>
        <dbReference type="Proteomes" id="UP000053820"/>
    </source>
</evidence>
<dbReference type="Proteomes" id="UP000053820">
    <property type="component" value="Unassembled WGS sequence"/>
</dbReference>
<accession>A0A0C9W9D5</accession>
<dbReference type="PANTHER" id="PTHR24148:SF81">
    <property type="entry name" value="HETEROKARYON INCOMPATIBILITY DOMAIN-CONTAINING PROTEIN"/>
    <property type="match status" value="1"/>
</dbReference>
<evidence type="ECO:0000259" key="1">
    <source>
        <dbReference type="Pfam" id="PF06985"/>
    </source>
</evidence>
<dbReference type="Pfam" id="PF26639">
    <property type="entry name" value="Het-6_barrel"/>
    <property type="match status" value="1"/>
</dbReference>
<dbReference type="Pfam" id="PF06985">
    <property type="entry name" value="HET"/>
    <property type="match status" value="1"/>
</dbReference>
<dbReference type="EMBL" id="KN839887">
    <property type="protein sequence ID" value="KIJ59472.1"/>
    <property type="molecule type" value="Genomic_DNA"/>
</dbReference>
<keyword evidence="3" id="KW-1185">Reference proteome</keyword>
<organism evidence="2 3">
    <name type="scientific">Hydnomerulius pinastri MD-312</name>
    <dbReference type="NCBI Taxonomy" id="994086"/>
    <lineage>
        <taxon>Eukaryota</taxon>
        <taxon>Fungi</taxon>
        <taxon>Dikarya</taxon>
        <taxon>Basidiomycota</taxon>
        <taxon>Agaricomycotina</taxon>
        <taxon>Agaricomycetes</taxon>
        <taxon>Agaricomycetidae</taxon>
        <taxon>Boletales</taxon>
        <taxon>Boletales incertae sedis</taxon>
        <taxon>Leucogyrophana</taxon>
    </lineage>
</organism>